<organism evidence="2">
    <name type="scientific">viral metagenome</name>
    <dbReference type="NCBI Taxonomy" id="1070528"/>
    <lineage>
        <taxon>unclassified sequences</taxon>
        <taxon>metagenomes</taxon>
        <taxon>organismal metagenomes</taxon>
    </lineage>
</organism>
<dbReference type="EMBL" id="MT142585">
    <property type="protein sequence ID" value="QJA85619.1"/>
    <property type="molecule type" value="Genomic_DNA"/>
</dbReference>
<feature type="region of interest" description="Disordered" evidence="1">
    <location>
        <begin position="63"/>
        <end position="84"/>
    </location>
</feature>
<dbReference type="AlphaFoldDB" id="A0A6M3KUC0"/>
<evidence type="ECO:0000256" key="1">
    <source>
        <dbReference type="SAM" id="MobiDB-lite"/>
    </source>
</evidence>
<proteinExistence type="predicted"/>
<gene>
    <name evidence="2" type="ORF">MM415B02197_0005</name>
</gene>
<sequence>MDNIEAVVLLLRKTSLTRDDIGSMSLIQFRKIVAEVCFQEAVEDYQTAQCVATILASIANTVPRKGGGSKKSSDFLVMSPPRRWGKNEPADDTVILKELAKRFNIKLPSREIKDIGG</sequence>
<evidence type="ECO:0000313" key="2">
    <source>
        <dbReference type="EMBL" id="QJA85619.1"/>
    </source>
</evidence>
<accession>A0A6M3KUC0</accession>
<reference evidence="2" key="1">
    <citation type="submission" date="2020-03" db="EMBL/GenBank/DDBJ databases">
        <title>The deep terrestrial virosphere.</title>
        <authorList>
            <person name="Holmfeldt K."/>
            <person name="Nilsson E."/>
            <person name="Simone D."/>
            <person name="Lopez-Fernandez M."/>
            <person name="Wu X."/>
            <person name="de Brujin I."/>
            <person name="Lundin D."/>
            <person name="Andersson A."/>
            <person name="Bertilsson S."/>
            <person name="Dopson M."/>
        </authorList>
    </citation>
    <scope>NUCLEOTIDE SEQUENCE</scope>
    <source>
        <strain evidence="2">MM415B02197</strain>
    </source>
</reference>
<protein>
    <submittedName>
        <fullName evidence="2">Uncharacterized protein</fullName>
    </submittedName>
</protein>
<name>A0A6M3KUC0_9ZZZZ</name>